<organism evidence="7 8">
    <name type="scientific">Methylocapsa polymorpha</name>
    <dbReference type="NCBI Taxonomy" id="3080828"/>
    <lineage>
        <taxon>Bacteria</taxon>
        <taxon>Pseudomonadati</taxon>
        <taxon>Pseudomonadota</taxon>
        <taxon>Alphaproteobacteria</taxon>
        <taxon>Hyphomicrobiales</taxon>
        <taxon>Beijerinckiaceae</taxon>
        <taxon>Methylocapsa</taxon>
    </lineage>
</organism>
<evidence type="ECO:0000256" key="3">
    <source>
        <dbReference type="ARBA" id="ARBA00023125"/>
    </source>
</evidence>
<dbReference type="Proteomes" id="UP001626536">
    <property type="component" value="Chromosome"/>
</dbReference>
<proteinExistence type="inferred from homology"/>
<dbReference type="PANTHER" id="PTHR30346">
    <property type="entry name" value="TRANSCRIPTIONAL DUAL REGULATOR HCAR-RELATED"/>
    <property type="match status" value="1"/>
</dbReference>
<dbReference type="Gene3D" id="1.10.10.10">
    <property type="entry name" value="Winged helix-like DNA-binding domain superfamily/Winged helix DNA-binding domain"/>
    <property type="match status" value="1"/>
</dbReference>
<keyword evidence="8" id="KW-1185">Reference proteome</keyword>
<keyword evidence="5" id="KW-0804">Transcription</keyword>
<evidence type="ECO:0000256" key="5">
    <source>
        <dbReference type="ARBA" id="ARBA00023163"/>
    </source>
</evidence>
<evidence type="ECO:0000256" key="4">
    <source>
        <dbReference type="ARBA" id="ARBA00023159"/>
    </source>
</evidence>
<protein>
    <submittedName>
        <fullName evidence="7">LysR substrate-binding domain-containing protein</fullName>
    </submittedName>
</protein>
<evidence type="ECO:0000256" key="1">
    <source>
        <dbReference type="ARBA" id="ARBA00009437"/>
    </source>
</evidence>
<evidence type="ECO:0000313" key="7">
    <source>
        <dbReference type="EMBL" id="WOJ88733.1"/>
    </source>
</evidence>
<dbReference type="InterPro" id="IPR005119">
    <property type="entry name" value="LysR_subst-bd"/>
</dbReference>
<dbReference type="Pfam" id="PF00126">
    <property type="entry name" value="HTH_1"/>
    <property type="match status" value="1"/>
</dbReference>
<reference evidence="7 8" key="1">
    <citation type="submission" date="2023-10" db="EMBL/GenBank/DDBJ databases">
        <title>Novel methanotroph of the genus Methylocapsa from a subarctic wetland.</title>
        <authorList>
            <person name="Belova S.E."/>
            <person name="Oshkin I.Y."/>
            <person name="Miroshnikov K."/>
            <person name="Dedysh S.N."/>
        </authorList>
    </citation>
    <scope>NUCLEOTIDE SEQUENCE [LARGE SCALE GENOMIC DNA]</scope>
    <source>
        <strain evidence="7 8">RX1</strain>
    </source>
</reference>
<dbReference type="SUPFAM" id="SSF53850">
    <property type="entry name" value="Periplasmic binding protein-like II"/>
    <property type="match status" value="1"/>
</dbReference>
<comment type="similarity">
    <text evidence="1">Belongs to the LysR transcriptional regulatory family.</text>
</comment>
<keyword evidence="4" id="KW-0010">Activator</keyword>
<dbReference type="Pfam" id="PF03466">
    <property type="entry name" value="LysR_substrate"/>
    <property type="match status" value="1"/>
</dbReference>
<sequence>MNLRDLRYIVAVADLGHFGRAAAACHVSQPTLSGQILKLEEELGVGIFERVGKSIATTAAGEQILDHARRAIAAADDLLACAKARRDPMVGPLRLGVIPTLGPYLTPFILPRAREAMPATPLLLVEDLTARLIEPVVSGRLDAAIIASDPETDALESMALFDEPFFLVLPEDHPLSRSACVDAAEIDPHRLLLLADGHCLRDQALDLCQHPDLGEDAMADMRATSLQTLLQMAAAGYGMTLAPSLALSTHAGCRAVSLRAGWAGRMRRAACVSSRARPIRAGPRSRRSRSLFEGASQKMLWRRRNNPDAFTYATATGRRAASRATATD</sequence>
<dbReference type="InterPro" id="IPR036388">
    <property type="entry name" value="WH-like_DNA-bd_sf"/>
</dbReference>
<evidence type="ECO:0000256" key="2">
    <source>
        <dbReference type="ARBA" id="ARBA00023015"/>
    </source>
</evidence>
<feature type="domain" description="HTH lysR-type" evidence="6">
    <location>
        <begin position="1"/>
        <end position="58"/>
    </location>
</feature>
<dbReference type="EMBL" id="CP136862">
    <property type="protein sequence ID" value="WOJ88733.1"/>
    <property type="molecule type" value="Genomic_DNA"/>
</dbReference>
<keyword evidence="2" id="KW-0805">Transcription regulation</keyword>
<dbReference type="PRINTS" id="PR00039">
    <property type="entry name" value="HTHLYSR"/>
</dbReference>
<dbReference type="CDD" id="cd08411">
    <property type="entry name" value="PBP2_OxyR"/>
    <property type="match status" value="1"/>
</dbReference>
<accession>A0ABZ0HQA1</accession>
<evidence type="ECO:0000313" key="8">
    <source>
        <dbReference type="Proteomes" id="UP001626536"/>
    </source>
</evidence>
<dbReference type="SUPFAM" id="SSF46785">
    <property type="entry name" value="Winged helix' DNA-binding domain"/>
    <property type="match status" value="1"/>
</dbReference>
<gene>
    <name evidence="7" type="ORF">RZS28_13030</name>
</gene>
<keyword evidence="3" id="KW-0238">DNA-binding</keyword>
<evidence type="ECO:0000259" key="6">
    <source>
        <dbReference type="PROSITE" id="PS50931"/>
    </source>
</evidence>
<dbReference type="PANTHER" id="PTHR30346:SF26">
    <property type="entry name" value="HYDROGEN PEROXIDE-INDUCIBLE GENES ACTIVATOR"/>
    <property type="match status" value="1"/>
</dbReference>
<dbReference type="InterPro" id="IPR036390">
    <property type="entry name" value="WH_DNA-bd_sf"/>
</dbReference>
<name>A0ABZ0HQA1_9HYPH</name>
<dbReference type="Gene3D" id="3.40.190.10">
    <property type="entry name" value="Periplasmic binding protein-like II"/>
    <property type="match status" value="2"/>
</dbReference>
<dbReference type="InterPro" id="IPR000847">
    <property type="entry name" value="LysR_HTH_N"/>
</dbReference>
<dbReference type="RefSeq" id="WP_407338171.1">
    <property type="nucleotide sequence ID" value="NZ_CP136862.1"/>
</dbReference>
<dbReference type="PROSITE" id="PS50931">
    <property type="entry name" value="HTH_LYSR"/>
    <property type="match status" value="1"/>
</dbReference>